<reference evidence="1" key="1">
    <citation type="journal article" date="2011" name="PLoS Biol.">
        <title>Gene gain and loss during evolution of obligate parasitism in the white rust pathogen of Arabidopsis thaliana.</title>
        <authorList>
            <person name="Kemen E."/>
            <person name="Gardiner A."/>
            <person name="Schultz-Larsen T."/>
            <person name="Kemen A.C."/>
            <person name="Balmuth A.L."/>
            <person name="Robert-Seilaniantz A."/>
            <person name="Bailey K."/>
            <person name="Holub E."/>
            <person name="Studholme D.J."/>
            <person name="Maclean D."/>
            <person name="Jones J.D."/>
        </authorList>
    </citation>
    <scope>NUCLEOTIDE SEQUENCE</scope>
</reference>
<protein>
    <submittedName>
        <fullName evidence="1">AlNc14C370G11095 protein</fullName>
    </submittedName>
</protein>
<dbReference type="AlphaFoldDB" id="F0WY50"/>
<sequence length="131" mass="15110">MKKECEESRARPNTLDQQVTALRFEEHKKERHRLQLHSQELQQLRLQQKPTSVMISSLYTTPFRSTQHTSSLSGGWLSQCDPMLGSLPLCQCSASYFTVTRNYVCVFKLLRIKGTAYDIGPPMTWIIGYQV</sequence>
<reference evidence="1" key="2">
    <citation type="submission" date="2011-02" db="EMBL/GenBank/DDBJ databases">
        <authorList>
            <person name="MacLean D."/>
        </authorList>
    </citation>
    <scope>NUCLEOTIDE SEQUENCE</scope>
</reference>
<dbReference type="EMBL" id="FR824415">
    <property type="protein sequence ID" value="CCA26400.1"/>
    <property type="molecule type" value="Genomic_DNA"/>
</dbReference>
<proteinExistence type="predicted"/>
<name>F0WY50_9STRA</name>
<accession>F0WY50</accession>
<gene>
    <name evidence="1" type="primary">AlNc14C370G11095</name>
    <name evidence="1" type="ORF">ALNC14_125440</name>
</gene>
<dbReference type="HOGENOM" id="CLU_1931438_0_0_1"/>
<evidence type="ECO:0000313" key="1">
    <source>
        <dbReference type="EMBL" id="CCA26400.1"/>
    </source>
</evidence>
<organism evidence="1">
    <name type="scientific">Albugo laibachii Nc14</name>
    <dbReference type="NCBI Taxonomy" id="890382"/>
    <lineage>
        <taxon>Eukaryota</taxon>
        <taxon>Sar</taxon>
        <taxon>Stramenopiles</taxon>
        <taxon>Oomycota</taxon>
        <taxon>Peronosporomycetes</taxon>
        <taxon>Albuginales</taxon>
        <taxon>Albuginaceae</taxon>
        <taxon>Albugo</taxon>
    </lineage>
</organism>